<dbReference type="Pfam" id="PF00665">
    <property type="entry name" value="rve"/>
    <property type="match status" value="1"/>
</dbReference>
<name>A0A9W4CXG5_BLUGR</name>
<sequence length="2139" mass="241323">MANRTLPKFEQAGRFVGEGNSGARWLSRLEYDFRTAGHTTVSPENFFFAIDILFEDEAAGWLDSTPELRAFIDDRQNSTDEQVAEFKQQLIEMFPAKLVNHVEGNLQNDIQDFMQKEAEPLTAYYQRALHILRRSHGRDAPRTAALGRPMIPIEQTVLNSIILAFLNGLREEDVRCEALSRSALSCGSMWRCQEIILGVKQSLDAAKEARERAAERNEMAQIRDLCSSHYGKSVSSVLADLSSGRIMVPKPRQGFSNEASYYQPRPPHHQQQQFGNGFNHANKDSPPAHQTLGGNTTNRQSTYNPGNVSKNAFVNGAAIYKASDGPLCFGCGHVGHIKPKCQNLQLQNWEQIHLKNLIYDRPQPPRESNSVHYGHRYGRWKESQDFHRPLNPHSDLHNLSENYSSRSRGMNGNYMDVPDQPQLNSAFGYRPENYGSSQHSRNHPPARTESQETHRDEPEGSWRAPPKVHFADQRDADCSLSQFADIDIPDDHWQHTESKACELGTQVQSFSSGPGRKRQRIDIEDILSNNSPNEPVNEDENPGICRPIKPARKGKRILKHLREIVGREGCGPMDYVELARRICIPLNLLELWQVSPDTAKEFRRLSTRMNKKKGKQVPAQFFSSAADNGLARSVQKSQETKAFRIPVVARAEANGKIIKVALPKHISQADQGSEMNIISQGLVKALRLEKISLGTKGFSGLTMNTADGSATELSHFVSFDIGVCRIWRRIDAFVRPVVKKNGELDLHLLLGIPWLHDVNAGIFIRDSKIILGDPKLNEAKAAIVGPTFMSSSGHKLVLYPRQALDDEGHREEPSEPRAKDIVESDTDTTDESDDTDSDFDDELPKVVTEEITKEDSENPFCQQPQDSDLQSCVQFSNFHFNKDGHPNDPNSSPILSSNRVLLESMSCTFDETAFEPSDQKAPRILKKNRDLLTKQLMSVMGVSDRKHCLTDGTVNAFNSQNDSNSNEPSTRLIRESFDLAGTFPTSRRPRSRPLSKAPKEEIDEWFGKVGVKIGTAVGDDFQRDMVKRLLFTYRDINGVELEQLVPTDLYVHRVRIREGTKPFSKVKQKRWPPGKEFWLQKIVNEGLSCGMFEKTMAANGKLSDWNAQAVIVDKSDNPGPWDEPRITFNYQNVKEDMPGCYLELMAKVHDHLSHPSHKFFLKFDVKHGYWNILVHPEDRHFFAFTIAGIGQVQPTRMPQGSMSAGFSFTELMYIVLGDIPPGQNQFPGMKSVLVPEDNSSPPKASFYIDDMFSGFQNFKDAYDFMADELFPRLEWSRLKLSFKKMELFKEEVVALGTLHKKGGIVCVTPERRDKIRIWPTPTNASEVRAFLGAINMTRRWVKNFAEIKVPLSRLTGNGDWRWGEAEQVSFQLLQEKCSGAIEMHGWNFKESTVMYSDASNFGAGSAVTQSRIIGGKRAEVPILYDAFTFTKCQRNYGTYKRELCAIVEFCRKYDYMFRSPIQGTIFTDHHPLTYFLKSSCLDGIYARWASELRFLNIEIAWIPGSRNPIADALSRTIFPGEIGKTKELTEFGDLVNENGDPKWIWKDGTNGYETLLKSIGEPLKEEDLRALFLGDMARKDLDSKMASISLLIKELGETVPTHVAFELLNSLSEISTGVYKSSWVSAGAEAMGGSNCLISNVSDSQVPSTVPQYNSAPWVKNVIRTKTIAPHTRFSDSIWYKEISIYLKTGIAPKKIQTKVHQAAFLKKASKYQVQGPERVLYLDVQGVLKRCITEKEVSSLLLQAHDNGGHFASSITMRKLSKYYWPAMVKDVRDYIAGCLVCAKHGTAVRSQKMARVSISTPMELLGIDFIGPFPKFEGVEVYYILVVVDYFSRFVWSQATKSDNSESVISTLERIFLENGVPTGIYSDPGAHFGKDTQRFAESRGVMWCTSPVAAKKATGMVEKAVDILQRALKKNARDPSRWPTILSKSTFDVNRRDILHLGFSPHEILKGFAPDGNLEAVFPSNHRESLKSLLSTGTPDVFPEDDDVHGDLVIDFILNREETRRTALIRSDSQKDRAKDRHNLGVRAGHVYVPGSLVMLWDAKAAGKKLRPAWRGPFVVVGYGGDMERSFILRQVDGSRIPRHYYGDHLKPFRLREGYLITQEEEEIPVYQNLRLGNAAFKLPKYVEKVRGVHDA</sequence>
<feature type="region of interest" description="Disordered" evidence="8">
    <location>
        <begin position="385"/>
        <end position="465"/>
    </location>
</feature>
<feature type="domain" description="CCHC-type" evidence="9">
    <location>
        <begin position="328"/>
        <end position="343"/>
    </location>
</feature>
<feature type="region of interest" description="Disordered" evidence="8">
    <location>
        <begin position="805"/>
        <end position="844"/>
    </location>
</feature>
<keyword evidence="1" id="KW-0808">Transferase</keyword>
<dbReference type="InterPro" id="IPR001878">
    <property type="entry name" value="Znf_CCHC"/>
</dbReference>
<evidence type="ECO:0000256" key="8">
    <source>
        <dbReference type="SAM" id="MobiDB-lite"/>
    </source>
</evidence>
<evidence type="ECO:0000256" key="3">
    <source>
        <dbReference type="ARBA" id="ARBA00022722"/>
    </source>
</evidence>
<evidence type="ECO:0000256" key="2">
    <source>
        <dbReference type="ARBA" id="ARBA00022695"/>
    </source>
</evidence>
<dbReference type="InterPro" id="IPR000477">
    <property type="entry name" value="RT_dom"/>
</dbReference>
<proteinExistence type="predicted"/>
<dbReference type="PANTHER" id="PTHR37984:SF5">
    <property type="entry name" value="PROTEIN NYNRIN-LIKE"/>
    <property type="match status" value="1"/>
</dbReference>
<dbReference type="Pfam" id="PF17921">
    <property type="entry name" value="Integrase_H2C2"/>
    <property type="match status" value="1"/>
</dbReference>
<feature type="compositionally biased region" description="Basic and acidic residues" evidence="8">
    <location>
        <begin position="805"/>
        <end position="822"/>
    </location>
</feature>
<keyword evidence="7" id="KW-0479">Metal-binding</keyword>
<accession>A0A9W4CXG5</accession>
<keyword evidence="7" id="KW-0862">Zinc</keyword>
<dbReference type="InterPro" id="IPR001584">
    <property type="entry name" value="Integrase_cat-core"/>
</dbReference>
<feature type="region of interest" description="Disordered" evidence="8">
    <location>
        <begin position="255"/>
        <end position="306"/>
    </location>
</feature>
<comment type="caution">
    <text evidence="11">The sequence shown here is derived from an EMBL/GenBank/DDBJ whole genome shotgun (WGS) entry which is preliminary data.</text>
</comment>
<keyword evidence="6" id="KW-0695">RNA-directed DNA polymerase</keyword>
<keyword evidence="3" id="KW-0540">Nuclease</keyword>
<dbReference type="CDD" id="cd09274">
    <property type="entry name" value="RNase_HI_RT_Ty3"/>
    <property type="match status" value="1"/>
</dbReference>
<keyword evidence="4" id="KW-0255">Endonuclease</keyword>
<dbReference type="Pfam" id="PF17917">
    <property type="entry name" value="RT_RNaseH"/>
    <property type="match status" value="1"/>
</dbReference>
<reference evidence="11" key="1">
    <citation type="submission" date="2020-10" db="EMBL/GenBank/DDBJ databases">
        <authorList>
            <person name="Muller C M."/>
        </authorList>
    </citation>
    <scope>NUCLEOTIDE SEQUENCE</scope>
    <source>
        <strain evidence="11">THUN-12</strain>
    </source>
</reference>
<feature type="compositionally biased region" description="Polar residues" evidence="8">
    <location>
        <begin position="292"/>
        <end position="306"/>
    </location>
</feature>
<keyword evidence="5" id="KW-0378">Hydrolase</keyword>
<dbReference type="PANTHER" id="PTHR37984">
    <property type="entry name" value="PROTEIN CBG26694"/>
    <property type="match status" value="1"/>
</dbReference>
<dbReference type="GO" id="GO:0004519">
    <property type="term" value="F:endonuclease activity"/>
    <property type="evidence" value="ECO:0007669"/>
    <property type="project" value="UniProtKB-KW"/>
</dbReference>
<dbReference type="InterPro" id="IPR041588">
    <property type="entry name" value="Integrase_H2C2"/>
</dbReference>
<evidence type="ECO:0000259" key="10">
    <source>
        <dbReference type="PROSITE" id="PS50994"/>
    </source>
</evidence>
<evidence type="ECO:0000313" key="11">
    <source>
        <dbReference type="EMBL" id="CAD6500344.1"/>
    </source>
</evidence>
<feature type="compositionally biased region" description="Basic and acidic residues" evidence="8">
    <location>
        <begin position="449"/>
        <end position="460"/>
    </location>
</feature>
<dbReference type="InterPro" id="IPR050951">
    <property type="entry name" value="Retrovirus_Pol_polyprotein"/>
</dbReference>
<dbReference type="GO" id="GO:0003964">
    <property type="term" value="F:RNA-directed DNA polymerase activity"/>
    <property type="evidence" value="ECO:0007669"/>
    <property type="project" value="UniProtKB-KW"/>
</dbReference>
<dbReference type="EMBL" id="CAJHIT010000003">
    <property type="protein sequence ID" value="CAD6500344.1"/>
    <property type="molecule type" value="Genomic_DNA"/>
</dbReference>
<evidence type="ECO:0000256" key="1">
    <source>
        <dbReference type="ARBA" id="ARBA00022679"/>
    </source>
</evidence>
<dbReference type="GO" id="GO:0016787">
    <property type="term" value="F:hydrolase activity"/>
    <property type="evidence" value="ECO:0007669"/>
    <property type="project" value="UniProtKB-KW"/>
</dbReference>
<feature type="compositionally biased region" description="Acidic residues" evidence="8">
    <location>
        <begin position="823"/>
        <end position="841"/>
    </location>
</feature>
<keyword evidence="7" id="KW-0863">Zinc-finger</keyword>
<dbReference type="GO" id="GO:0003676">
    <property type="term" value="F:nucleic acid binding"/>
    <property type="evidence" value="ECO:0007669"/>
    <property type="project" value="InterPro"/>
</dbReference>
<keyword evidence="2" id="KW-0548">Nucleotidyltransferase</keyword>
<feature type="compositionally biased region" description="Polar residues" evidence="8">
    <location>
        <begin position="399"/>
        <end position="410"/>
    </location>
</feature>
<evidence type="ECO:0000256" key="7">
    <source>
        <dbReference type="PROSITE-ProRule" id="PRU00047"/>
    </source>
</evidence>
<evidence type="ECO:0000256" key="4">
    <source>
        <dbReference type="ARBA" id="ARBA00022759"/>
    </source>
</evidence>
<evidence type="ECO:0000256" key="6">
    <source>
        <dbReference type="ARBA" id="ARBA00022918"/>
    </source>
</evidence>
<dbReference type="GO" id="GO:0008270">
    <property type="term" value="F:zinc ion binding"/>
    <property type="evidence" value="ECO:0007669"/>
    <property type="project" value="UniProtKB-KW"/>
</dbReference>
<evidence type="ECO:0000259" key="9">
    <source>
        <dbReference type="PROSITE" id="PS50158"/>
    </source>
</evidence>
<dbReference type="PROSITE" id="PS50158">
    <property type="entry name" value="ZF_CCHC"/>
    <property type="match status" value="1"/>
</dbReference>
<dbReference type="CDD" id="cd00303">
    <property type="entry name" value="retropepsin_like"/>
    <property type="match status" value="1"/>
</dbReference>
<dbReference type="InterPro" id="IPR041373">
    <property type="entry name" value="RT_RNaseH"/>
</dbReference>
<feature type="compositionally biased region" description="Basic and acidic residues" evidence="8">
    <location>
        <begin position="385"/>
        <end position="398"/>
    </location>
</feature>
<dbReference type="Proteomes" id="UP000683417">
    <property type="component" value="Unassembled WGS sequence"/>
</dbReference>
<evidence type="ECO:0000313" key="12">
    <source>
        <dbReference type="Proteomes" id="UP000683417"/>
    </source>
</evidence>
<protein>
    <submittedName>
        <fullName evidence="11">BgTH12-07522</fullName>
    </submittedName>
</protein>
<organism evidence="11 12">
    <name type="scientific">Blumeria graminis f. sp. triticale</name>
    <dbReference type="NCBI Taxonomy" id="1689686"/>
    <lineage>
        <taxon>Eukaryota</taxon>
        <taxon>Fungi</taxon>
        <taxon>Dikarya</taxon>
        <taxon>Ascomycota</taxon>
        <taxon>Pezizomycotina</taxon>
        <taxon>Leotiomycetes</taxon>
        <taxon>Erysiphales</taxon>
        <taxon>Erysiphaceae</taxon>
        <taxon>Blumeria</taxon>
    </lineage>
</organism>
<dbReference type="GO" id="GO:0015074">
    <property type="term" value="P:DNA integration"/>
    <property type="evidence" value="ECO:0007669"/>
    <property type="project" value="InterPro"/>
</dbReference>
<evidence type="ECO:0000256" key="5">
    <source>
        <dbReference type="ARBA" id="ARBA00022801"/>
    </source>
</evidence>
<dbReference type="PROSITE" id="PS50994">
    <property type="entry name" value="INTEGRASE"/>
    <property type="match status" value="1"/>
</dbReference>
<gene>
    <name evidence="11" type="ORF">BGTH12_LOCUS1702</name>
</gene>
<dbReference type="Pfam" id="PF00078">
    <property type="entry name" value="RVT_1"/>
    <property type="match status" value="1"/>
</dbReference>
<feature type="domain" description="Integrase catalytic" evidence="10">
    <location>
        <begin position="1799"/>
        <end position="1956"/>
    </location>
</feature>